<reference evidence="3" key="2">
    <citation type="journal article" date="2020" name="Nat. Commun.">
        <title>Large-scale genome sequencing of mycorrhizal fungi provides insights into the early evolution of symbiotic traits.</title>
        <authorList>
            <person name="Miyauchi S."/>
            <person name="Kiss E."/>
            <person name="Kuo A."/>
            <person name="Drula E."/>
            <person name="Kohler A."/>
            <person name="Sanchez-Garcia M."/>
            <person name="Morin E."/>
            <person name="Andreopoulos B."/>
            <person name="Barry K.W."/>
            <person name="Bonito G."/>
            <person name="Buee M."/>
            <person name="Carver A."/>
            <person name="Chen C."/>
            <person name="Cichocki N."/>
            <person name="Clum A."/>
            <person name="Culley D."/>
            <person name="Crous P.W."/>
            <person name="Fauchery L."/>
            <person name="Girlanda M."/>
            <person name="Hayes R.D."/>
            <person name="Keri Z."/>
            <person name="LaButti K."/>
            <person name="Lipzen A."/>
            <person name="Lombard V."/>
            <person name="Magnuson J."/>
            <person name="Maillard F."/>
            <person name="Murat C."/>
            <person name="Nolan M."/>
            <person name="Ohm R.A."/>
            <person name="Pangilinan J."/>
            <person name="Pereira M.F."/>
            <person name="Perotto S."/>
            <person name="Peter M."/>
            <person name="Pfister S."/>
            <person name="Riley R."/>
            <person name="Sitrit Y."/>
            <person name="Stielow J.B."/>
            <person name="Szollosi G."/>
            <person name="Zifcakova L."/>
            <person name="Stursova M."/>
            <person name="Spatafora J.W."/>
            <person name="Tedersoo L."/>
            <person name="Vaario L.M."/>
            <person name="Yamada A."/>
            <person name="Yan M."/>
            <person name="Wang P."/>
            <person name="Xu J."/>
            <person name="Bruns T."/>
            <person name="Baldrian P."/>
            <person name="Vilgalys R."/>
            <person name="Dunand C."/>
            <person name="Henrissat B."/>
            <person name="Grigoriev I.V."/>
            <person name="Hibbett D."/>
            <person name="Nagy L.G."/>
            <person name="Martin F.M."/>
        </authorList>
    </citation>
    <scope>NUCLEOTIDE SEQUENCE</scope>
    <source>
        <strain evidence="3">BED1</strain>
    </source>
</reference>
<dbReference type="GO" id="GO:0030163">
    <property type="term" value="P:protein catabolic process"/>
    <property type="evidence" value="ECO:0007669"/>
    <property type="project" value="TreeGrafter"/>
</dbReference>
<dbReference type="SUPFAM" id="SSF56317">
    <property type="entry name" value="Carbon-nitrogen hydrolase"/>
    <property type="match status" value="1"/>
</dbReference>
<evidence type="ECO:0000256" key="1">
    <source>
        <dbReference type="SAM" id="MobiDB-lite"/>
    </source>
</evidence>
<name>A0AAD4BYR5_BOLED</name>
<dbReference type="InterPro" id="IPR036526">
    <property type="entry name" value="C-N_Hydrolase_sf"/>
</dbReference>
<evidence type="ECO:0000259" key="2">
    <source>
        <dbReference type="PROSITE" id="PS50263"/>
    </source>
</evidence>
<feature type="region of interest" description="Disordered" evidence="1">
    <location>
        <begin position="99"/>
        <end position="122"/>
    </location>
</feature>
<dbReference type="GO" id="GO:0070773">
    <property type="term" value="F:protein-N-terminal glutamine amidohydrolase activity"/>
    <property type="evidence" value="ECO:0007669"/>
    <property type="project" value="InterPro"/>
</dbReference>
<keyword evidence="4" id="KW-1185">Reference proteome</keyword>
<feature type="domain" description="CN hydrolase" evidence="2">
    <location>
        <begin position="6"/>
        <end position="336"/>
    </location>
</feature>
<accession>A0AAD4BYR5</accession>
<proteinExistence type="predicted"/>
<keyword evidence="3" id="KW-0378">Hydrolase</keyword>
<organism evidence="3 4">
    <name type="scientific">Boletus edulis BED1</name>
    <dbReference type="NCBI Taxonomy" id="1328754"/>
    <lineage>
        <taxon>Eukaryota</taxon>
        <taxon>Fungi</taxon>
        <taxon>Dikarya</taxon>
        <taxon>Basidiomycota</taxon>
        <taxon>Agaricomycotina</taxon>
        <taxon>Agaricomycetes</taxon>
        <taxon>Agaricomycetidae</taxon>
        <taxon>Boletales</taxon>
        <taxon>Boletineae</taxon>
        <taxon>Boletaceae</taxon>
        <taxon>Boletoideae</taxon>
        <taxon>Boletus</taxon>
    </lineage>
</organism>
<dbReference type="Gene3D" id="3.60.110.10">
    <property type="entry name" value="Carbon-nitrogen hydrolase"/>
    <property type="match status" value="1"/>
</dbReference>
<dbReference type="PROSITE" id="PS50263">
    <property type="entry name" value="CN_HYDROLASE"/>
    <property type="match status" value="1"/>
</dbReference>
<reference evidence="3" key="1">
    <citation type="submission" date="2019-10" db="EMBL/GenBank/DDBJ databases">
        <authorList>
            <consortium name="DOE Joint Genome Institute"/>
            <person name="Kuo A."/>
            <person name="Miyauchi S."/>
            <person name="Kiss E."/>
            <person name="Drula E."/>
            <person name="Kohler A."/>
            <person name="Sanchez-Garcia M."/>
            <person name="Andreopoulos B."/>
            <person name="Barry K.W."/>
            <person name="Bonito G."/>
            <person name="Buee M."/>
            <person name="Carver A."/>
            <person name="Chen C."/>
            <person name="Cichocki N."/>
            <person name="Clum A."/>
            <person name="Culley D."/>
            <person name="Crous P.W."/>
            <person name="Fauchery L."/>
            <person name="Girlanda M."/>
            <person name="Hayes R."/>
            <person name="Keri Z."/>
            <person name="LaButti K."/>
            <person name="Lipzen A."/>
            <person name="Lombard V."/>
            <person name="Magnuson J."/>
            <person name="Maillard F."/>
            <person name="Morin E."/>
            <person name="Murat C."/>
            <person name="Nolan M."/>
            <person name="Ohm R."/>
            <person name="Pangilinan J."/>
            <person name="Pereira M."/>
            <person name="Perotto S."/>
            <person name="Peter M."/>
            <person name="Riley R."/>
            <person name="Sitrit Y."/>
            <person name="Stielow B."/>
            <person name="Szollosi G."/>
            <person name="Zifcakova L."/>
            <person name="Stursova M."/>
            <person name="Spatafora J.W."/>
            <person name="Tedersoo L."/>
            <person name="Vaario L.-M."/>
            <person name="Yamada A."/>
            <person name="Yan M."/>
            <person name="Wang P."/>
            <person name="Xu J."/>
            <person name="Bruns T."/>
            <person name="Baldrian P."/>
            <person name="Vilgalys R."/>
            <person name="Henrissat B."/>
            <person name="Grigoriev I.V."/>
            <person name="Hibbett D."/>
            <person name="Nagy L.G."/>
            <person name="Martin F.M."/>
        </authorList>
    </citation>
    <scope>NUCLEOTIDE SEQUENCE</scope>
    <source>
        <strain evidence="3">BED1</strain>
    </source>
</reference>
<dbReference type="PANTHER" id="PTHR11750">
    <property type="entry name" value="PROTEIN N-TERMINAL AMIDASE"/>
    <property type="match status" value="1"/>
</dbReference>
<dbReference type="InterPro" id="IPR039703">
    <property type="entry name" value="Nta1"/>
</dbReference>
<sequence>MASSWLRVAVVQFAPKIGEVHANIAKAHELCRGLTPRSVDLVCFPEMIFTGYMFPDAPSIAPHLEHPQTGPTASFCSELARRLQCVVVAGFPERLELPVSEPSASSPSAPAPAPNPVSDSPTHPLIGANAANLYSPTGHLLHTYHKSNLFPTDRTWARPGPGFTALDLPAPLVRTAVAICNDVNVTAGEAWTSLERGPYELAGWCLRERVRVLVVLNAWLRAEDGGMEGVEEEEREQPNWDVLNYWAMRLRPLWAKDVDNEVSTRSSGTLADTAPSDSDEQQNTVVIVCNRLGRERGKTFVGSSSMFAMRPGSGKPRLLHVMGEREEGVGVWTVRIGS</sequence>
<dbReference type="GO" id="GO:0008418">
    <property type="term" value="F:protein-N-terminal asparagine amidohydrolase activity"/>
    <property type="evidence" value="ECO:0007669"/>
    <property type="project" value="InterPro"/>
</dbReference>
<evidence type="ECO:0000313" key="4">
    <source>
        <dbReference type="Proteomes" id="UP001194468"/>
    </source>
</evidence>
<dbReference type="PANTHER" id="PTHR11750:SF26">
    <property type="entry name" value="PROTEIN N-TERMINAL AMIDASE"/>
    <property type="match status" value="1"/>
</dbReference>
<dbReference type="AlphaFoldDB" id="A0AAD4BYR5"/>
<evidence type="ECO:0000313" key="3">
    <source>
        <dbReference type="EMBL" id="KAF8443247.1"/>
    </source>
</evidence>
<dbReference type="Pfam" id="PF00795">
    <property type="entry name" value="CN_hydrolase"/>
    <property type="match status" value="1"/>
</dbReference>
<dbReference type="Proteomes" id="UP001194468">
    <property type="component" value="Unassembled WGS sequence"/>
</dbReference>
<protein>
    <submittedName>
        <fullName evidence="3">Carbon-nitrogen hydrolase</fullName>
    </submittedName>
</protein>
<dbReference type="EMBL" id="WHUW01000008">
    <property type="protein sequence ID" value="KAF8443247.1"/>
    <property type="molecule type" value="Genomic_DNA"/>
</dbReference>
<dbReference type="InterPro" id="IPR003010">
    <property type="entry name" value="C-N_Hydrolase"/>
</dbReference>
<gene>
    <name evidence="3" type="ORF">L210DRAFT_3397009</name>
</gene>
<comment type="caution">
    <text evidence="3">The sequence shown here is derived from an EMBL/GenBank/DDBJ whole genome shotgun (WGS) entry which is preliminary data.</text>
</comment>
<feature type="compositionally biased region" description="Low complexity" evidence="1">
    <location>
        <begin position="99"/>
        <end position="108"/>
    </location>
</feature>